<evidence type="ECO:0000259" key="6">
    <source>
        <dbReference type="SMART" id="SM00732"/>
    </source>
</evidence>
<dbReference type="CDD" id="cd16964">
    <property type="entry name" value="YqgF"/>
    <property type="match status" value="1"/>
</dbReference>
<name>A0A9D9NET0_9BACT</name>
<dbReference type="Gene3D" id="3.30.420.140">
    <property type="entry name" value="YqgF/RNase H-like domain"/>
    <property type="match status" value="1"/>
</dbReference>
<keyword evidence="4 5" id="KW-0378">Hydrolase</keyword>
<feature type="domain" description="YqgF/RNase H-like" evidence="6">
    <location>
        <begin position="2"/>
        <end position="100"/>
    </location>
</feature>
<dbReference type="GO" id="GO:0016788">
    <property type="term" value="F:hydrolase activity, acting on ester bonds"/>
    <property type="evidence" value="ECO:0007669"/>
    <property type="project" value="UniProtKB-UniRule"/>
</dbReference>
<dbReference type="PANTHER" id="PTHR33317">
    <property type="entry name" value="POLYNUCLEOTIDYL TRANSFERASE, RIBONUCLEASE H-LIKE SUPERFAMILY PROTEIN"/>
    <property type="match status" value="1"/>
</dbReference>
<evidence type="ECO:0000313" key="7">
    <source>
        <dbReference type="EMBL" id="MBO8470956.1"/>
    </source>
</evidence>
<evidence type="ECO:0000256" key="3">
    <source>
        <dbReference type="ARBA" id="ARBA00022722"/>
    </source>
</evidence>
<accession>A0A9D9NET0</accession>
<dbReference type="NCBIfam" id="TIGR00250">
    <property type="entry name" value="RNAse_H_YqgF"/>
    <property type="match status" value="1"/>
</dbReference>
<comment type="caution">
    <text evidence="7">The sequence shown here is derived from an EMBL/GenBank/DDBJ whole genome shotgun (WGS) entry which is preliminary data.</text>
</comment>
<dbReference type="HAMAP" id="MF_00651">
    <property type="entry name" value="Nuclease_YqgF"/>
    <property type="match status" value="1"/>
</dbReference>
<dbReference type="AlphaFoldDB" id="A0A9D9NET0"/>
<comment type="similarity">
    <text evidence="5">Belongs to the YqgF HJR family.</text>
</comment>
<reference evidence="7" key="1">
    <citation type="submission" date="2020-10" db="EMBL/GenBank/DDBJ databases">
        <authorList>
            <person name="Gilroy R."/>
        </authorList>
    </citation>
    <scope>NUCLEOTIDE SEQUENCE</scope>
    <source>
        <strain evidence="7">B2-22910</strain>
    </source>
</reference>
<evidence type="ECO:0000256" key="4">
    <source>
        <dbReference type="ARBA" id="ARBA00022801"/>
    </source>
</evidence>
<sequence length="163" mass="17935">MDRIIGIDYGRKRVGVAVSDPLGIFASALDTVQSAKIIDYLKSFSEKENISRFVVGYPVNMDNTPSEAARDVDAFLTRLSKAFPGIPVEKEDERFTSVLAHRAMIDGGMKAGDRRDKGAVDKISAAIILQSYMDRMSGGMPFADAPTFVPDSLSDKVTRKRRK</sequence>
<dbReference type="EMBL" id="JADIMB010000059">
    <property type="protein sequence ID" value="MBO8470956.1"/>
    <property type="molecule type" value="Genomic_DNA"/>
</dbReference>
<dbReference type="Pfam" id="PF03652">
    <property type="entry name" value="RuvX"/>
    <property type="match status" value="1"/>
</dbReference>
<dbReference type="InterPro" id="IPR012337">
    <property type="entry name" value="RNaseH-like_sf"/>
</dbReference>
<reference evidence="7" key="2">
    <citation type="journal article" date="2021" name="PeerJ">
        <title>Extensive microbial diversity within the chicken gut microbiome revealed by metagenomics and culture.</title>
        <authorList>
            <person name="Gilroy R."/>
            <person name="Ravi A."/>
            <person name="Getino M."/>
            <person name="Pursley I."/>
            <person name="Horton D.L."/>
            <person name="Alikhan N.F."/>
            <person name="Baker D."/>
            <person name="Gharbi K."/>
            <person name="Hall N."/>
            <person name="Watson M."/>
            <person name="Adriaenssens E.M."/>
            <person name="Foster-Nyarko E."/>
            <person name="Jarju S."/>
            <person name="Secka A."/>
            <person name="Antonio M."/>
            <person name="Oren A."/>
            <person name="Chaudhuri R.R."/>
            <person name="La Ragione R."/>
            <person name="Hildebrand F."/>
            <person name="Pallen M.J."/>
        </authorList>
    </citation>
    <scope>NUCLEOTIDE SEQUENCE</scope>
    <source>
        <strain evidence="7">B2-22910</strain>
    </source>
</reference>
<organism evidence="7 8">
    <name type="scientific">Candidatus Cryptobacteroides faecavium</name>
    <dbReference type="NCBI Taxonomy" id="2840762"/>
    <lineage>
        <taxon>Bacteria</taxon>
        <taxon>Pseudomonadati</taxon>
        <taxon>Bacteroidota</taxon>
        <taxon>Bacteroidia</taxon>
        <taxon>Bacteroidales</taxon>
        <taxon>Candidatus Cryptobacteroides</taxon>
    </lineage>
</organism>
<keyword evidence="3 5" id="KW-0540">Nuclease</keyword>
<dbReference type="GO" id="GO:0004518">
    <property type="term" value="F:nuclease activity"/>
    <property type="evidence" value="ECO:0007669"/>
    <property type="project" value="UniProtKB-KW"/>
</dbReference>
<comment type="subcellular location">
    <subcellularLocation>
        <location evidence="5">Cytoplasm</location>
    </subcellularLocation>
</comment>
<dbReference type="InterPro" id="IPR037027">
    <property type="entry name" value="YqgF/RNaseH-like_dom_sf"/>
</dbReference>
<dbReference type="SUPFAM" id="SSF53098">
    <property type="entry name" value="Ribonuclease H-like"/>
    <property type="match status" value="1"/>
</dbReference>
<evidence type="ECO:0000256" key="2">
    <source>
        <dbReference type="ARBA" id="ARBA00022517"/>
    </source>
</evidence>
<proteinExistence type="inferred from homology"/>
<comment type="function">
    <text evidence="5">Could be a nuclease involved in processing of the 5'-end of pre-16S rRNA.</text>
</comment>
<dbReference type="PANTHER" id="PTHR33317:SF4">
    <property type="entry name" value="POLYNUCLEOTIDYL TRANSFERASE, RIBONUCLEASE H-LIKE SUPERFAMILY PROTEIN"/>
    <property type="match status" value="1"/>
</dbReference>
<dbReference type="GO" id="GO:0005829">
    <property type="term" value="C:cytosol"/>
    <property type="evidence" value="ECO:0007669"/>
    <property type="project" value="TreeGrafter"/>
</dbReference>
<keyword evidence="2 5" id="KW-0690">Ribosome biogenesis</keyword>
<dbReference type="SMART" id="SM00732">
    <property type="entry name" value="YqgFc"/>
    <property type="match status" value="1"/>
</dbReference>
<protein>
    <recommendedName>
        <fullName evidence="5">Putative pre-16S rRNA nuclease</fullName>
        <ecNumber evidence="5">3.1.-.-</ecNumber>
    </recommendedName>
</protein>
<dbReference type="GO" id="GO:0000967">
    <property type="term" value="P:rRNA 5'-end processing"/>
    <property type="evidence" value="ECO:0007669"/>
    <property type="project" value="UniProtKB-UniRule"/>
</dbReference>
<evidence type="ECO:0000256" key="5">
    <source>
        <dbReference type="HAMAP-Rule" id="MF_00651"/>
    </source>
</evidence>
<evidence type="ECO:0000256" key="1">
    <source>
        <dbReference type="ARBA" id="ARBA00022490"/>
    </source>
</evidence>
<keyword evidence="1 5" id="KW-0963">Cytoplasm</keyword>
<evidence type="ECO:0000313" key="8">
    <source>
        <dbReference type="Proteomes" id="UP000823603"/>
    </source>
</evidence>
<dbReference type="InterPro" id="IPR005227">
    <property type="entry name" value="YqgF"/>
</dbReference>
<dbReference type="EC" id="3.1.-.-" evidence="5"/>
<dbReference type="InterPro" id="IPR006641">
    <property type="entry name" value="YqgF/RNaseH-like_dom"/>
</dbReference>
<dbReference type="Proteomes" id="UP000823603">
    <property type="component" value="Unassembled WGS sequence"/>
</dbReference>
<gene>
    <name evidence="7" type="primary">ruvX</name>
    <name evidence="7" type="ORF">IAB82_04075</name>
</gene>